<dbReference type="PANTHER" id="PTHR33730">
    <property type="entry name" value="OS05G0542732 PROTEIN-RELATED"/>
    <property type="match status" value="1"/>
</dbReference>
<evidence type="ECO:0000313" key="1">
    <source>
        <dbReference type="EMBL" id="KAK6927522.1"/>
    </source>
</evidence>
<comment type="caution">
    <text evidence="1">The sequence shown here is derived from an EMBL/GenBank/DDBJ whole genome shotgun (WGS) entry which is preliminary data.</text>
</comment>
<accession>A0AAN8VHH9</accession>
<evidence type="ECO:0000313" key="2">
    <source>
        <dbReference type="Proteomes" id="UP001370490"/>
    </source>
</evidence>
<keyword evidence="2" id="KW-1185">Reference proteome</keyword>
<protein>
    <submittedName>
        <fullName evidence="1">Uncharacterized protein</fullName>
    </submittedName>
</protein>
<organism evidence="1 2">
    <name type="scientific">Dillenia turbinata</name>
    <dbReference type="NCBI Taxonomy" id="194707"/>
    <lineage>
        <taxon>Eukaryota</taxon>
        <taxon>Viridiplantae</taxon>
        <taxon>Streptophyta</taxon>
        <taxon>Embryophyta</taxon>
        <taxon>Tracheophyta</taxon>
        <taxon>Spermatophyta</taxon>
        <taxon>Magnoliopsida</taxon>
        <taxon>eudicotyledons</taxon>
        <taxon>Gunneridae</taxon>
        <taxon>Pentapetalae</taxon>
        <taxon>Dilleniales</taxon>
        <taxon>Dilleniaceae</taxon>
        <taxon>Dillenia</taxon>
    </lineage>
</organism>
<dbReference type="InterPro" id="IPR031421">
    <property type="entry name" value="DUF4666"/>
</dbReference>
<name>A0AAN8VHH9_9MAGN</name>
<dbReference type="EMBL" id="JBAMMX010000014">
    <property type="protein sequence ID" value="KAK6927522.1"/>
    <property type="molecule type" value="Genomic_DNA"/>
</dbReference>
<dbReference type="Proteomes" id="UP001370490">
    <property type="component" value="Unassembled WGS sequence"/>
</dbReference>
<gene>
    <name evidence="1" type="ORF">RJ641_006113</name>
</gene>
<dbReference type="Pfam" id="PF15697">
    <property type="entry name" value="DUF4666"/>
    <property type="match status" value="1"/>
</dbReference>
<dbReference type="AlphaFoldDB" id="A0AAN8VHH9"/>
<reference evidence="1 2" key="1">
    <citation type="submission" date="2023-12" db="EMBL/GenBank/DDBJ databases">
        <title>A high-quality genome assembly for Dillenia turbinata (Dilleniales).</title>
        <authorList>
            <person name="Chanderbali A."/>
        </authorList>
    </citation>
    <scope>NUCLEOTIDE SEQUENCE [LARGE SCALE GENOMIC DNA]</scope>
    <source>
        <strain evidence="1">LSX21</strain>
        <tissue evidence="1">Leaf</tissue>
    </source>
</reference>
<sequence>MAALQRSTISFRRTGSSGLVWDEKFVSGLSEDGSIEYRELRHCQTVGAIGLMERKEPVAAPPSYPRILSKSECCEVNVCLLIASTMKIVLCHVGDKGIGYANE</sequence>
<dbReference type="PANTHER" id="PTHR33730:SF4">
    <property type="entry name" value="OS05G0542732 PROTEIN"/>
    <property type="match status" value="1"/>
</dbReference>
<proteinExistence type="predicted"/>